<dbReference type="Gene3D" id="3.30.830.10">
    <property type="entry name" value="Metalloenzyme, LuxS/M16 peptidase-like"/>
    <property type="match status" value="2"/>
</dbReference>
<accession>A0A553PI78</accession>
<dbReference type="SUPFAM" id="SSF63411">
    <property type="entry name" value="LuxS/MPP-like metallohydrolase"/>
    <property type="match status" value="2"/>
</dbReference>
<dbReference type="InterPro" id="IPR011249">
    <property type="entry name" value="Metalloenz_LuxS/M16"/>
</dbReference>
<dbReference type="GO" id="GO:0046872">
    <property type="term" value="F:metal ion binding"/>
    <property type="evidence" value="ECO:0007669"/>
    <property type="project" value="InterPro"/>
</dbReference>
<dbReference type="GO" id="GO:0005739">
    <property type="term" value="C:mitochondrion"/>
    <property type="evidence" value="ECO:0007669"/>
    <property type="project" value="TreeGrafter"/>
</dbReference>
<dbReference type="OMA" id="HERMVLY"/>
<name>A0A553PI78_TIGCA</name>
<evidence type="ECO:0000259" key="2">
    <source>
        <dbReference type="Pfam" id="PF05193"/>
    </source>
</evidence>
<dbReference type="InterPro" id="IPR007863">
    <property type="entry name" value="Peptidase_M16_C"/>
</dbReference>
<dbReference type="Proteomes" id="UP000318571">
    <property type="component" value="Chromosome 5"/>
</dbReference>
<evidence type="ECO:0000313" key="3">
    <source>
        <dbReference type="EMBL" id="TRY77383.1"/>
    </source>
</evidence>
<feature type="domain" description="Peptidase M16 C-terminal" evidence="2">
    <location>
        <begin position="216"/>
        <end position="379"/>
    </location>
</feature>
<dbReference type="FunFam" id="3.30.830.10:FF:000039">
    <property type="entry name" value="Ubiquinol-cytochrome c reductase core subunit 2"/>
    <property type="match status" value="1"/>
</dbReference>
<dbReference type="STRING" id="6832.A0A553PI78"/>
<dbReference type="PANTHER" id="PTHR11851">
    <property type="entry name" value="METALLOPROTEASE"/>
    <property type="match status" value="1"/>
</dbReference>
<feature type="domain" description="Peptidase M16 N-terminal" evidence="1">
    <location>
        <begin position="49"/>
        <end position="151"/>
    </location>
</feature>
<evidence type="ECO:0000313" key="4">
    <source>
        <dbReference type="Proteomes" id="UP000318571"/>
    </source>
</evidence>
<dbReference type="PANTHER" id="PTHR11851:SF226">
    <property type="entry name" value="CYTOCHROME B-C1 COMPLEX SUBUNIT 2, MITOCHONDRIAL"/>
    <property type="match status" value="1"/>
</dbReference>
<dbReference type="AlphaFoldDB" id="A0A553PI78"/>
<organism evidence="3 4">
    <name type="scientific">Tigriopus californicus</name>
    <name type="common">Marine copepod</name>
    <dbReference type="NCBI Taxonomy" id="6832"/>
    <lineage>
        <taxon>Eukaryota</taxon>
        <taxon>Metazoa</taxon>
        <taxon>Ecdysozoa</taxon>
        <taxon>Arthropoda</taxon>
        <taxon>Crustacea</taxon>
        <taxon>Multicrustacea</taxon>
        <taxon>Hexanauplia</taxon>
        <taxon>Copepoda</taxon>
        <taxon>Harpacticoida</taxon>
        <taxon>Harpacticidae</taxon>
        <taxon>Tigriopus</taxon>
    </lineage>
</organism>
<dbReference type="InterPro" id="IPR011765">
    <property type="entry name" value="Pept_M16_N"/>
</dbReference>
<dbReference type="Pfam" id="PF00675">
    <property type="entry name" value="Peptidase_M16"/>
    <property type="match status" value="1"/>
</dbReference>
<keyword evidence="4" id="KW-1185">Reference proteome</keyword>
<dbReference type="EMBL" id="VCGU01000004">
    <property type="protein sequence ID" value="TRY77383.1"/>
    <property type="molecule type" value="Genomic_DNA"/>
</dbReference>
<sequence length="456" mass="48339">MASRINLIQSQRGLAAQAATQAAKRTASQLGPVAQSTQLSSGVTVAAVDVPSPLVHLGVAVKSGSRYETYENQGVANAMRVAYGLSTQNMGAVTLNRSIGQMGTSLMVEQDREYTLFKTVVLRDKAPEALDFLLESVAHPKFKPWEINDQVFDLKDQLLPTNPSFKRYFTRLEVDLALATRKDRVVDLLHKAAYRQGLGNFRWAQKFALGRHDSAMLKAFHSQTVTAPRTSVLAVGLDVETLASMSQTLSLESGSGPSNQAQYYGGEQREDDLGNQTVVALAGQTCGFSGKESGANMVLAHILSSQSIKRGLGVGKLDKAVGEIAKVSLVQHVYTDSGLLGALIECHPNQAGEAISSLAATLRSGDVTAEEVNAAKATLLTNSLSYLESGANRLRSMGWQTAALGSTSVSGEDAFATMIQSVSVGDVQAAAKKLSSGKLSMGAAGNLSQVPYLDTL</sequence>
<dbReference type="InterPro" id="IPR050361">
    <property type="entry name" value="MPP/UQCRC_Complex"/>
</dbReference>
<evidence type="ECO:0008006" key="5">
    <source>
        <dbReference type="Google" id="ProtNLM"/>
    </source>
</evidence>
<dbReference type="OrthoDB" id="6369905at2759"/>
<reference evidence="3 4" key="1">
    <citation type="journal article" date="2018" name="Nat. Ecol. Evol.">
        <title>Genomic signatures of mitonuclear coevolution across populations of Tigriopus californicus.</title>
        <authorList>
            <person name="Barreto F.S."/>
            <person name="Watson E.T."/>
            <person name="Lima T.G."/>
            <person name="Willett C.S."/>
            <person name="Edmands S."/>
            <person name="Li W."/>
            <person name="Burton R.S."/>
        </authorList>
    </citation>
    <scope>NUCLEOTIDE SEQUENCE [LARGE SCALE GENOMIC DNA]</scope>
    <source>
        <strain evidence="3 4">San Diego</strain>
    </source>
</reference>
<dbReference type="Pfam" id="PF05193">
    <property type="entry name" value="Peptidase_M16_C"/>
    <property type="match status" value="1"/>
</dbReference>
<gene>
    <name evidence="3" type="ORF">TCAL_07917</name>
</gene>
<proteinExistence type="predicted"/>
<protein>
    <recommendedName>
        <fullName evidence="5">Peptidase M16 N-terminal domain-containing protein</fullName>
    </recommendedName>
</protein>
<comment type="caution">
    <text evidence="3">The sequence shown here is derived from an EMBL/GenBank/DDBJ whole genome shotgun (WGS) entry which is preliminary data.</text>
</comment>
<evidence type="ECO:0000259" key="1">
    <source>
        <dbReference type="Pfam" id="PF00675"/>
    </source>
</evidence>